<comment type="caution">
    <text evidence="1">The sequence shown here is derived from an EMBL/GenBank/DDBJ whole genome shotgun (WGS) entry which is preliminary data.</text>
</comment>
<accession>A0AAV9DQZ4</accession>
<evidence type="ECO:0000313" key="2">
    <source>
        <dbReference type="Proteomes" id="UP001180020"/>
    </source>
</evidence>
<keyword evidence="2" id="KW-1185">Reference proteome</keyword>
<gene>
    <name evidence="1" type="ORF">QJS10_CPB12g00983</name>
</gene>
<dbReference type="Proteomes" id="UP001180020">
    <property type="component" value="Unassembled WGS sequence"/>
</dbReference>
<proteinExistence type="predicted"/>
<organism evidence="1 2">
    <name type="scientific">Acorus calamus</name>
    <name type="common">Sweet flag</name>
    <dbReference type="NCBI Taxonomy" id="4465"/>
    <lineage>
        <taxon>Eukaryota</taxon>
        <taxon>Viridiplantae</taxon>
        <taxon>Streptophyta</taxon>
        <taxon>Embryophyta</taxon>
        <taxon>Tracheophyta</taxon>
        <taxon>Spermatophyta</taxon>
        <taxon>Magnoliopsida</taxon>
        <taxon>Liliopsida</taxon>
        <taxon>Acoraceae</taxon>
        <taxon>Acorus</taxon>
    </lineage>
</organism>
<reference evidence="1" key="1">
    <citation type="journal article" date="2023" name="Nat. Commun.">
        <title>Diploid and tetraploid genomes of Acorus and the evolution of monocots.</title>
        <authorList>
            <person name="Ma L."/>
            <person name="Liu K.W."/>
            <person name="Li Z."/>
            <person name="Hsiao Y.Y."/>
            <person name="Qi Y."/>
            <person name="Fu T."/>
            <person name="Tang G.D."/>
            <person name="Zhang D."/>
            <person name="Sun W.H."/>
            <person name="Liu D.K."/>
            <person name="Li Y."/>
            <person name="Chen G.Z."/>
            <person name="Liu X.D."/>
            <person name="Liao X.Y."/>
            <person name="Jiang Y.T."/>
            <person name="Yu X."/>
            <person name="Hao Y."/>
            <person name="Huang J."/>
            <person name="Zhao X.W."/>
            <person name="Ke S."/>
            <person name="Chen Y.Y."/>
            <person name="Wu W.L."/>
            <person name="Hsu J.L."/>
            <person name="Lin Y.F."/>
            <person name="Huang M.D."/>
            <person name="Li C.Y."/>
            <person name="Huang L."/>
            <person name="Wang Z.W."/>
            <person name="Zhao X."/>
            <person name="Zhong W.Y."/>
            <person name="Peng D.H."/>
            <person name="Ahmad S."/>
            <person name="Lan S."/>
            <person name="Zhang J.S."/>
            <person name="Tsai W.C."/>
            <person name="Van de Peer Y."/>
            <person name="Liu Z.J."/>
        </authorList>
    </citation>
    <scope>NUCLEOTIDE SEQUENCE</scope>
    <source>
        <strain evidence="1">CP</strain>
    </source>
</reference>
<sequence>MASAAARSVLRSSPLRNAAARTVEIMKVIESGRFNGHPCAFARRDARELSCLKLESDRWIGFGFFRHVLDQ</sequence>
<reference evidence="1" key="2">
    <citation type="submission" date="2023-06" db="EMBL/GenBank/DDBJ databases">
        <authorList>
            <person name="Ma L."/>
            <person name="Liu K.-W."/>
            <person name="Li Z."/>
            <person name="Hsiao Y.-Y."/>
            <person name="Qi Y."/>
            <person name="Fu T."/>
            <person name="Tang G."/>
            <person name="Zhang D."/>
            <person name="Sun W.-H."/>
            <person name="Liu D.-K."/>
            <person name="Li Y."/>
            <person name="Chen G.-Z."/>
            <person name="Liu X.-D."/>
            <person name="Liao X.-Y."/>
            <person name="Jiang Y.-T."/>
            <person name="Yu X."/>
            <person name="Hao Y."/>
            <person name="Huang J."/>
            <person name="Zhao X.-W."/>
            <person name="Ke S."/>
            <person name="Chen Y.-Y."/>
            <person name="Wu W.-L."/>
            <person name="Hsu J.-L."/>
            <person name="Lin Y.-F."/>
            <person name="Huang M.-D."/>
            <person name="Li C.-Y."/>
            <person name="Huang L."/>
            <person name="Wang Z.-W."/>
            <person name="Zhao X."/>
            <person name="Zhong W.-Y."/>
            <person name="Peng D.-H."/>
            <person name="Ahmad S."/>
            <person name="Lan S."/>
            <person name="Zhang J.-S."/>
            <person name="Tsai W.-C."/>
            <person name="Van De Peer Y."/>
            <person name="Liu Z.-J."/>
        </authorList>
    </citation>
    <scope>NUCLEOTIDE SEQUENCE</scope>
    <source>
        <strain evidence="1">CP</strain>
        <tissue evidence="1">Leaves</tissue>
    </source>
</reference>
<dbReference type="AlphaFoldDB" id="A0AAV9DQZ4"/>
<evidence type="ECO:0000313" key="1">
    <source>
        <dbReference type="EMBL" id="KAK1302422.1"/>
    </source>
</evidence>
<dbReference type="EMBL" id="JAUJYO010000012">
    <property type="protein sequence ID" value="KAK1302422.1"/>
    <property type="molecule type" value="Genomic_DNA"/>
</dbReference>
<name>A0AAV9DQZ4_ACOCL</name>
<protein>
    <submittedName>
        <fullName evidence="1">Uncharacterized protein</fullName>
    </submittedName>
</protein>